<dbReference type="Proteomes" id="UP000241158">
    <property type="component" value="Unassembled WGS sequence"/>
</dbReference>
<accession>A0A2P7B211</accession>
<proteinExistence type="predicted"/>
<evidence type="ECO:0000313" key="2">
    <source>
        <dbReference type="Proteomes" id="UP000241158"/>
    </source>
</evidence>
<comment type="caution">
    <text evidence="1">The sequence shown here is derived from an EMBL/GenBank/DDBJ whole genome shotgun (WGS) entry which is preliminary data.</text>
</comment>
<protein>
    <recommendedName>
        <fullName evidence="3">BA14K family protein</fullName>
    </recommendedName>
</protein>
<evidence type="ECO:0000313" key="1">
    <source>
        <dbReference type="EMBL" id="PSH60482.1"/>
    </source>
</evidence>
<dbReference type="AlphaFoldDB" id="A0A2P7B211"/>
<sequence length="145" mass="17931">MEKVIAFELQGTRPWKTFAKGRFSLEERMKKLISTLSAVLISVGTLGSIETASAAPMTIQQPVEISSTAQNPNVQTVHYRDRWERRHHRWHRRHHGWDRRHYGWRRHHRWERPRYYSDRPYYRSRDEWRDRPYRSRYRSGIYFEF</sequence>
<dbReference type="EMBL" id="PGGN01000001">
    <property type="protein sequence ID" value="PSH60482.1"/>
    <property type="molecule type" value="Genomic_DNA"/>
</dbReference>
<reference evidence="2" key="1">
    <citation type="submission" date="2017-11" db="EMBL/GenBank/DDBJ databases">
        <authorList>
            <person name="Kuznetsova I."/>
            <person name="Sazanova A."/>
            <person name="Chirak E."/>
            <person name="Safronova V."/>
            <person name="Willems A."/>
        </authorList>
    </citation>
    <scope>NUCLEOTIDE SEQUENCE [LARGE SCALE GENOMIC DNA]</scope>
    <source>
        <strain evidence="2">PEPV15</strain>
    </source>
</reference>
<evidence type="ECO:0008006" key="3">
    <source>
        <dbReference type="Google" id="ProtNLM"/>
    </source>
</evidence>
<keyword evidence="2" id="KW-1185">Reference proteome</keyword>
<organism evidence="1 2">
    <name type="scientific">Phyllobacterium endophyticum</name>
    <dbReference type="NCBI Taxonomy" id="1149773"/>
    <lineage>
        <taxon>Bacteria</taxon>
        <taxon>Pseudomonadati</taxon>
        <taxon>Pseudomonadota</taxon>
        <taxon>Alphaproteobacteria</taxon>
        <taxon>Hyphomicrobiales</taxon>
        <taxon>Phyllobacteriaceae</taxon>
        <taxon>Phyllobacterium</taxon>
    </lineage>
</organism>
<name>A0A2P7B211_9HYPH</name>
<gene>
    <name evidence="1" type="ORF">CU100_07355</name>
</gene>